<protein>
    <submittedName>
        <fullName evidence="3">Uncharacterized acetyltransferase At3g50280-like</fullName>
    </submittedName>
</protein>
<dbReference type="InterPro" id="IPR023213">
    <property type="entry name" value="CAT-like_dom_sf"/>
</dbReference>
<dbReference type="KEGG" id="mcha:111007465"/>
<dbReference type="AlphaFoldDB" id="A0A6J1C2Z3"/>
<dbReference type="Gene3D" id="3.30.559.10">
    <property type="entry name" value="Chloramphenicol acetyltransferase-like domain"/>
    <property type="match status" value="2"/>
</dbReference>
<organism evidence="2 3">
    <name type="scientific">Momordica charantia</name>
    <name type="common">Bitter gourd</name>
    <name type="synonym">Balsam pear</name>
    <dbReference type="NCBI Taxonomy" id="3673"/>
    <lineage>
        <taxon>Eukaryota</taxon>
        <taxon>Viridiplantae</taxon>
        <taxon>Streptophyta</taxon>
        <taxon>Embryophyta</taxon>
        <taxon>Tracheophyta</taxon>
        <taxon>Spermatophyta</taxon>
        <taxon>Magnoliopsida</taxon>
        <taxon>eudicotyledons</taxon>
        <taxon>Gunneridae</taxon>
        <taxon>Pentapetalae</taxon>
        <taxon>rosids</taxon>
        <taxon>fabids</taxon>
        <taxon>Cucurbitales</taxon>
        <taxon>Cucurbitaceae</taxon>
        <taxon>Momordiceae</taxon>
        <taxon>Momordica</taxon>
    </lineage>
</organism>
<dbReference type="Proteomes" id="UP000504603">
    <property type="component" value="Unplaced"/>
</dbReference>
<evidence type="ECO:0000313" key="2">
    <source>
        <dbReference type="Proteomes" id="UP000504603"/>
    </source>
</evidence>
<gene>
    <name evidence="3" type="primary">LOC111007465</name>
</gene>
<sequence length="454" mass="51107">MVSHHPSLRRISECFVKPECLPQESKQPYYLNPWDLTMLSVHYIQKGLLFSKPSEAYADPHNFMLTLLHRLKNSLSTALFHFYPLTGRLCTANNQIEVQASIFIYVDCVNSPGAKFTHAALDATISDILSPNGEPLLLQSLFDLNGAVNYDAHTLPLLSIQVTELLDGIFLGSSFNHSLGDGTSHWNFFRTWSEIFNDVPISRPPILKQWFPEGYGPILNLPFTHPDQFISRFVAPQQLRERAFHFSKESIAKLKARANAECSTKEISSFQALCALVWKSITRARCAPEDQSTNCKLMANNRGRLEPPLCEDYFGNVVTVLKAEAKAGELIEAGVGWGAWKLHEAVVDNRYEKLREEVEKWLQSPSFHRLEGILDSYSVVMASSPRFNVYGNEFGMGKAVAVRSGYANKFDGNVYWYPGYEGGGSIDLEICLLPQNMAILESDPEFMETVSHLL</sequence>
<accession>A0A6J1C2Z3</accession>
<dbReference type="OrthoDB" id="1862401at2759"/>
<keyword evidence="1" id="KW-0808">Transferase</keyword>
<evidence type="ECO:0000313" key="3">
    <source>
        <dbReference type="RefSeq" id="XP_022135537.1"/>
    </source>
</evidence>
<dbReference type="InterPro" id="IPR051283">
    <property type="entry name" value="Sec_Metabolite_Acyltrans"/>
</dbReference>
<evidence type="ECO:0000256" key="1">
    <source>
        <dbReference type="ARBA" id="ARBA00022679"/>
    </source>
</evidence>
<dbReference type="PANTHER" id="PTHR31896">
    <property type="entry name" value="FAMILY REGULATORY PROTEIN, PUTATIVE (AFU_ORTHOLOGUE AFUA_3G14730)-RELATED"/>
    <property type="match status" value="1"/>
</dbReference>
<dbReference type="Pfam" id="PF02458">
    <property type="entry name" value="Transferase"/>
    <property type="match status" value="1"/>
</dbReference>
<dbReference type="GeneID" id="111007465"/>
<dbReference type="GO" id="GO:0016740">
    <property type="term" value="F:transferase activity"/>
    <property type="evidence" value="ECO:0007669"/>
    <property type="project" value="UniProtKB-KW"/>
</dbReference>
<dbReference type="PANTHER" id="PTHR31896:SF12">
    <property type="entry name" value="HXXXD-TYPE ACYL-TRANSFERASE FAMILY PROTEIN"/>
    <property type="match status" value="1"/>
</dbReference>
<keyword evidence="2" id="KW-1185">Reference proteome</keyword>
<name>A0A6J1C2Z3_MOMCH</name>
<reference evidence="3" key="1">
    <citation type="submission" date="2025-08" db="UniProtKB">
        <authorList>
            <consortium name="RefSeq"/>
        </authorList>
    </citation>
    <scope>IDENTIFICATION</scope>
    <source>
        <strain evidence="3">OHB3-1</strain>
    </source>
</reference>
<proteinExistence type="predicted"/>
<dbReference type="RefSeq" id="XP_022135537.1">
    <property type="nucleotide sequence ID" value="XM_022279845.1"/>
</dbReference>